<comment type="catalytic activity">
    <reaction evidence="8">
        <text>(sulfur carrier)-H + L-cysteine = (sulfur carrier)-SH + L-alanine</text>
        <dbReference type="Rhea" id="RHEA:43892"/>
        <dbReference type="Rhea" id="RHEA-COMP:14737"/>
        <dbReference type="Rhea" id="RHEA-COMP:14739"/>
        <dbReference type="ChEBI" id="CHEBI:29917"/>
        <dbReference type="ChEBI" id="CHEBI:35235"/>
        <dbReference type="ChEBI" id="CHEBI:57972"/>
        <dbReference type="ChEBI" id="CHEBI:64428"/>
        <dbReference type="EC" id="2.8.1.7"/>
    </reaction>
</comment>
<dbReference type="Gene3D" id="1.10.260.50">
    <property type="match status" value="1"/>
</dbReference>
<keyword evidence="6" id="KW-0408">Iron</keyword>
<feature type="domain" description="Rhodanese" evidence="10">
    <location>
        <begin position="603"/>
        <end position="695"/>
    </location>
</feature>
<keyword evidence="11" id="KW-0032">Aminotransferase</keyword>
<dbReference type="PANTHER" id="PTHR11601">
    <property type="entry name" value="CYSTEINE DESULFURYLASE FAMILY MEMBER"/>
    <property type="match status" value="1"/>
</dbReference>
<dbReference type="InterPro" id="IPR015421">
    <property type="entry name" value="PyrdxlP-dep_Trfase_major"/>
</dbReference>
<evidence type="ECO:0000256" key="8">
    <source>
        <dbReference type="ARBA" id="ARBA00050776"/>
    </source>
</evidence>
<reference evidence="12" key="1">
    <citation type="submission" date="2023-07" db="EMBL/GenBank/DDBJ databases">
        <title>Duganella aceri sp. nov., isolated from tree sap.</title>
        <authorList>
            <person name="Kim I.S."/>
        </authorList>
    </citation>
    <scope>NUCLEOTIDE SEQUENCE [LARGE SCALE GENOMIC DNA]</scope>
    <source>
        <strain evidence="12">SAP-35</strain>
    </source>
</reference>
<evidence type="ECO:0000256" key="4">
    <source>
        <dbReference type="ARBA" id="ARBA00022723"/>
    </source>
</evidence>
<keyword evidence="5" id="KW-0663">Pyridoxal phosphate</keyword>
<keyword evidence="7" id="KW-0411">Iron-sulfur</keyword>
<evidence type="ECO:0000256" key="2">
    <source>
        <dbReference type="ARBA" id="ARBA00006490"/>
    </source>
</evidence>
<dbReference type="SUPFAM" id="SSF52821">
    <property type="entry name" value="Rhodanese/Cell cycle control phosphatase"/>
    <property type="match status" value="1"/>
</dbReference>
<dbReference type="InterPro" id="IPR000192">
    <property type="entry name" value="Aminotrans_V_dom"/>
</dbReference>
<dbReference type="Proteomes" id="UP000666369">
    <property type="component" value="Unassembled WGS sequence"/>
</dbReference>
<dbReference type="Gene3D" id="3.90.1150.10">
    <property type="entry name" value="Aspartate Aminotransferase, domain 1"/>
    <property type="match status" value="1"/>
</dbReference>
<dbReference type="SMART" id="SM00450">
    <property type="entry name" value="RHOD"/>
    <property type="match status" value="1"/>
</dbReference>
<dbReference type="PROSITE" id="PS00595">
    <property type="entry name" value="AA_TRANSFER_CLASS_5"/>
    <property type="match status" value="1"/>
</dbReference>
<evidence type="ECO:0000313" key="11">
    <source>
        <dbReference type="EMBL" id="NGZ87630.1"/>
    </source>
</evidence>
<dbReference type="InterPro" id="IPR020578">
    <property type="entry name" value="Aminotrans_V_PyrdxlP_BS"/>
</dbReference>
<dbReference type="Gene3D" id="3.40.250.10">
    <property type="entry name" value="Rhodanese-like domain"/>
    <property type="match status" value="1"/>
</dbReference>
<dbReference type="Gene3D" id="3.40.640.10">
    <property type="entry name" value="Type I PLP-dependent aspartate aminotransferase-like (Major domain)"/>
    <property type="match status" value="1"/>
</dbReference>
<dbReference type="EC" id="2.8.1.7" evidence="3"/>
<dbReference type="CDD" id="cd00158">
    <property type="entry name" value="RHOD"/>
    <property type="match status" value="1"/>
</dbReference>
<dbReference type="PROSITE" id="PS50206">
    <property type="entry name" value="RHODANESE_3"/>
    <property type="match status" value="1"/>
</dbReference>
<keyword evidence="11" id="KW-0808">Transferase</keyword>
<dbReference type="InterPro" id="IPR036873">
    <property type="entry name" value="Rhodanese-like_dom_sf"/>
</dbReference>
<evidence type="ECO:0000259" key="10">
    <source>
        <dbReference type="PROSITE" id="PS50206"/>
    </source>
</evidence>
<evidence type="ECO:0000313" key="12">
    <source>
        <dbReference type="Proteomes" id="UP000666369"/>
    </source>
</evidence>
<comment type="cofactor">
    <cofactor evidence="1 9">
        <name>pyridoxal 5'-phosphate</name>
        <dbReference type="ChEBI" id="CHEBI:597326"/>
    </cofactor>
</comment>
<dbReference type="PANTHER" id="PTHR11601:SF34">
    <property type="entry name" value="CYSTEINE DESULFURASE"/>
    <property type="match status" value="1"/>
</dbReference>
<comment type="caution">
    <text evidence="11">The sequence shown here is derived from an EMBL/GenBank/DDBJ whole genome shotgun (WGS) entry which is preliminary data.</text>
</comment>
<dbReference type="GO" id="GO:0008483">
    <property type="term" value="F:transaminase activity"/>
    <property type="evidence" value="ECO:0007669"/>
    <property type="project" value="UniProtKB-KW"/>
</dbReference>
<dbReference type="SUPFAM" id="SSF53383">
    <property type="entry name" value="PLP-dependent transferases"/>
    <property type="match status" value="1"/>
</dbReference>
<dbReference type="InterPro" id="IPR001763">
    <property type="entry name" value="Rhodanese-like_dom"/>
</dbReference>
<evidence type="ECO:0000256" key="1">
    <source>
        <dbReference type="ARBA" id="ARBA00001933"/>
    </source>
</evidence>
<evidence type="ECO:0000256" key="9">
    <source>
        <dbReference type="RuleBase" id="RU004504"/>
    </source>
</evidence>
<evidence type="ECO:0000256" key="6">
    <source>
        <dbReference type="ARBA" id="ARBA00023004"/>
    </source>
</evidence>
<evidence type="ECO:0000256" key="3">
    <source>
        <dbReference type="ARBA" id="ARBA00012239"/>
    </source>
</evidence>
<dbReference type="Pfam" id="PF00266">
    <property type="entry name" value="Aminotran_5"/>
    <property type="match status" value="1"/>
</dbReference>
<keyword evidence="12" id="KW-1185">Reference proteome</keyword>
<evidence type="ECO:0000256" key="7">
    <source>
        <dbReference type="ARBA" id="ARBA00023014"/>
    </source>
</evidence>
<proteinExistence type="inferred from homology"/>
<protein>
    <recommendedName>
        <fullName evidence="3">cysteine desulfurase</fullName>
        <ecNumber evidence="3">2.8.1.7</ecNumber>
    </recommendedName>
</protein>
<name>A0ABX0FTB5_9BURK</name>
<gene>
    <name evidence="11" type="ORF">GW587_25650</name>
</gene>
<comment type="similarity">
    <text evidence="2">Belongs to the class-V pyridoxal-phosphate-dependent aminotransferase family. NifS/IscS subfamily.</text>
</comment>
<dbReference type="InterPro" id="IPR015422">
    <property type="entry name" value="PyrdxlP-dep_Trfase_small"/>
</dbReference>
<dbReference type="InterPro" id="IPR015424">
    <property type="entry name" value="PyrdxlP-dep_Trfase"/>
</dbReference>
<evidence type="ECO:0000256" key="5">
    <source>
        <dbReference type="ARBA" id="ARBA00022898"/>
    </source>
</evidence>
<sequence>MTTEIYLDGNATSAVLPAAIDAALDTMGRRFGNPSSTHGAGLKAKAILDEARACAVRLLGVGEGRLMFNSGATEGIQTSVLSALIGLRERQDKGEAIGDLLVYGATEHKAVPESLAHWNRLLGLNLTLHKLPVDGDGAHDLAALRQLAGQAALVCTMAANNETGVVTDLDGIAAVLGDTGSRAYWMVDCVQALGKLELQLASTRIDYAPFSGHKLYAPKGIGMLYVRAGAPFTPLIMGGGQESAQRSGTENMAGIAALGAVLAALERGDTFRSEGELCGFRARLADSLRAALPGVVFNHPFDKSLPTTLNFSVPGLSSRELVDVFDAAQVRVSAGSACSSAKAAPSYVLDAMGLPLWRSAGAIRMSFGPLADEATIAAACARIERCGAALRASCLIPSERTAVPHDGLVQLGVEGACSWMVLDAASRSCIVIDPLPDVTARIESYVRCQNYQVLAIVSTLPNAGRTMLIDALGRHFDRHAQADEYGWPAGGTTVTLENGASVGAIRIGTQVLANMACGAGDELRAYLLGAADGERLPAASVRFAFSARPARQALGAVGAEQTLLCPTRDEHNQFCTSLTTQAAATPSAELQLDGAGLDAFLQAHPDAVLIDVREPYEFAATITPGPAGRVAQSVPLNRLAEYAAEWLRGEPAPLVFFCRSGNRSVKAAQCLRRLGHPQAYSLTGGLALAPLPLAA</sequence>
<dbReference type="RefSeq" id="WP_166107746.1">
    <property type="nucleotide sequence ID" value="NZ_JAADJT010000013.1"/>
</dbReference>
<organism evidence="11 12">
    <name type="scientific">Duganella aceris</name>
    <dbReference type="NCBI Taxonomy" id="2703883"/>
    <lineage>
        <taxon>Bacteria</taxon>
        <taxon>Pseudomonadati</taxon>
        <taxon>Pseudomonadota</taxon>
        <taxon>Betaproteobacteria</taxon>
        <taxon>Burkholderiales</taxon>
        <taxon>Oxalobacteraceae</taxon>
        <taxon>Telluria group</taxon>
        <taxon>Duganella</taxon>
    </lineage>
</organism>
<accession>A0ABX0FTB5</accession>
<dbReference type="EMBL" id="JAADJT010000013">
    <property type="protein sequence ID" value="NGZ87630.1"/>
    <property type="molecule type" value="Genomic_DNA"/>
</dbReference>
<dbReference type="Pfam" id="PF00581">
    <property type="entry name" value="Rhodanese"/>
    <property type="match status" value="1"/>
</dbReference>
<keyword evidence="4" id="KW-0479">Metal-binding</keyword>